<organism evidence="2 3">
    <name type="scientific">Auxenochlorella protothecoides</name>
    <name type="common">Green microalga</name>
    <name type="synonym">Chlorella protothecoides</name>
    <dbReference type="NCBI Taxonomy" id="3075"/>
    <lineage>
        <taxon>Eukaryota</taxon>
        <taxon>Viridiplantae</taxon>
        <taxon>Chlorophyta</taxon>
        <taxon>core chlorophytes</taxon>
        <taxon>Trebouxiophyceae</taxon>
        <taxon>Chlorellales</taxon>
        <taxon>Chlorellaceae</taxon>
        <taxon>Auxenochlorella</taxon>
    </lineage>
</organism>
<dbReference type="SUPFAM" id="SSF47113">
    <property type="entry name" value="Histone-fold"/>
    <property type="match status" value="1"/>
</dbReference>
<dbReference type="InterPro" id="IPR009072">
    <property type="entry name" value="Histone-fold"/>
</dbReference>
<reference evidence="3" key="1">
    <citation type="journal article" date="2018" name="Algal Res.">
        <title>Characterization of plant carbon substrate utilization by Auxenochlorella protothecoides.</title>
        <authorList>
            <person name="Vogler B.W."/>
            <person name="Starkenburg S.R."/>
            <person name="Sudasinghe N."/>
            <person name="Schambach J.Y."/>
            <person name="Rollin J.A."/>
            <person name="Pattathil S."/>
            <person name="Barry A.N."/>
        </authorList>
    </citation>
    <scope>NUCLEOTIDE SEQUENCE [LARGE SCALE GENOMIC DNA]</scope>
    <source>
        <strain evidence="3">UTEX 25</strain>
    </source>
</reference>
<dbReference type="AlphaFoldDB" id="A0A3M7KVF9"/>
<feature type="domain" description="Histone H2A C-terminal" evidence="1">
    <location>
        <begin position="61"/>
        <end position="92"/>
    </location>
</feature>
<protein>
    <recommendedName>
        <fullName evidence="1">Histone H2A C-terminal domain-containing protein</fullName>
    </recommendedName>
</protein>
<dbReference type="EMBL" id="QOKY01000179">
    <property type="protein sequence ID" value="RMZ54523.1"/>
    <property type="molecule type" value="Genomic_DNA"/>
</dbReference>
<dbReference type="GO" id="GO:0003677">
    <property type="term" value="F:DNA binding"/>
    <property type="evidence" value="ECO:0007669"/>
    <property type="project" value="InterPro"/>
</dbReference>
<evidence type="ECO:0000313" key="2">
    <source>
        <dbReference type="EMBL" id="RMZ54523.1"/>
    </source>
</evidence>
<proteinExistence type="predicted"/>
<accession>A0A3M7KVF9</accession>
<evidence type="ECO:0000313" key="3">
    <source>
        <dbReference type="Proteomes" id="UP000279271"/>
    </source>
</evidence>
<dbReference type="Proteomes" id="UP000279271">
    <property type="component" value="Unassembled WGS sequence"/>
</dbReference>
<dbReference type="InterPro" id="IPR002119">
    <property type="entry name" value="Histone_H2A"/>
</dbReference>
<dbReference type="GO" id="GO:0030527">
    <property type="term" value="F:structural constituent of chromatin"/>
    <property type="evidence" value="ECO:0007669"/>
    <property type="project" value="InterPro"/>
</dbReference>
<sequence>MALRFVVQYPIFMLLDQALPPSITYDNALRLAHSTLAALQQKLSTVSSITAPDLSALHSAELSKLLAGVTIAEGGVLPNIQSVLLPKKTGKKDE</sequence>
<name>A0A3M7KVF9_AUXPR</name>
<comment type="caution">
    <text evidence="2">The sequence shown here is derived from an EMBL/GenBank/DDBJ whole genome shotgun (WGS) entry which is preliminary data.</text>
</comment>
<dbReference type="Pfam" id="PF16211">
    <property type="entry name" value="Histone_H2A_C"/>
    <property type="match status" value="1"/>
</dbReference>
<dbReference type="GO" id="GO:0046982">
    <property type="term" value="F:protein heterodimerization activity"/>
    <property type="evidence" value="ECO:0007669"/>
    <property type="project" value="InterPro"/>
</dbReference>
<dbReference type="Gene3D" id="1.10.20.10">
    <property type="entry name" value="Histone, subunit A"/>
    <property type="match status" value="1"/>
</dbReference>
<evidence type="ECO:0000259" key="1">
    <source>
        <dbReference type="Pfam" id="PF16211"/>
    </source>
</evidence>
<dbReference type="GO" id="GO:0000786">
    <property type="term" value="C:nucleosome"/>
    <property type="evidence" value="ECO:0007669"/>
    <property type="project" value="InterPro"/>
</dbReference>
<gene>
    <name evidence="2" type="ORF">APUTEX25_002099</name>
</gene>
<dbReference type="PRINTS" id="PR00620">
    <property type="entry name" value="HISTONEH2A"/>
</dbReference>
<dbReference type="InterPro" id="IPR032454">
    <property type="entry name" value="Histone_H2A_C"/>
</dbReference>